<dbReference type="RefSeq" id="WP_081792644.1">
    <property type="nucleotide sequence ID" value="NZ_BAWF01000066.1"/>
</dbReference>
<accession>X0RDE5</accession>
<evidence type="ECO:0000256" key="2">
    <source>
        <dbReference type="ARBA" id="ARBA00023125"/>
    </source>
</evidence>
<dbReference type="Proteomes" id="UP000019491">
    <property type="component" value="Unassembled WGS sequence"/>
</dbReference>
<organism evidence="6 7">
    <name type="scientific">Rhodococcus wratislaviensis NBRC 100605</name>
    <dbReference type="NCBI Taxonomy" id="1219028"/>
    <lineage>
        <taxon>Bacteria</taxon>
        <taxon>Bacillati</taxon>
        <taxon>Actinomycetota</taxon>
        <taxon>Actinomycetes</taxon>
        <taxon>Mycobacteriales</taxon>
        <taxon>Nocardiaceae</taxon>
        <taxon>Rhodococcus</taxon>
    </lineage>
</organism>
<dbReference type="OrthoDB" id="7274111at2"/>
<sequence>MSRTTAPALRRGLDILELFVDNSEGLRVPDITQMLDLPRASAHELVATLVDRGYLEPVPEAPNRFVLGVRAFRLGAAYERDLDLASVGRESARKVASACGETVQIVIRDGSFAVFIVRIDSTHSFRLVSHVGSRLPAYCTAGGKVLLASVSDGELGSLFPSDDELAPMTPDSIDNRQRLFAELTTARERGWAEENKESNVDVACVAAPVRDRSGTCVAAMSISVPIMRWSDEGKDNYVRLVLDGANEMSSKLGWLPSR</sequence>
<evidence type="ECO:0000313" key="7">
    <source>
        <dbReference type="Proteomes" id="UP000019491"/>
    </source>
</evidence>
<dbReference type="Pfam" id="PF09339">
    <property type="entry name" value="HTH_IclR"/>
    <property type="match status" value="1"/>
</dbReference>
<evidence type="ECO:0000259" key="5">
    <source>
        <dbReference type="PROSITE" id="PS51078"/>
    </source>
</evidence>
<dbReference type="InterPro" id="IPR014757">
    <property type="entry name" value="Tscrpt_reg_IclR_C"/>
</dbReference>
<keyword evidence="3" id="KW-0804">Transcription</keyword>
<dbReference type="GO" id="GO:0003700">
    <property type="term" value="F:DNA-binding transcription factor activity"/>
    <property type="evidence" value="ECO:0007669"/>
    <property type="project" value="TreeGrafter"/>
</dbReference>
<dbReference type="PANTHER" id="PTHR30136:SF2">
    <property type="entry name" value="TRANSCRIPTIONAL REGULATOR ICLR"/>
    <property type="match status" value="1"/>
</dbReference>
<dbReference type="Gene3D" id="1.10.10.10">
    <property type="entry name" value="Winged helix-like DNA-binding domain superfamily/Winged helix DNA-binding domain"/>
    <property type="match status" value="1"/>
</dbReference>
<dbReference type="InterPro" id="IPR036388">
    <property type="entry name" value="WH-like_DNA-bd_sf"/>
</dbReference>
<feature type="domain" description="IclR-ED" evidence="5">
    <location>
        <begin position="70"/>
        <end position="254"/>
    </location>
</feature>
<protein>
    <submittedName>
        <fullName evidence="6">Putative IclR family transcriptional regulator</fullName>
    </submittedName>
</protein>
<dbReference type="InterPro" id="IPR050707">
    <property type="entry name" value="HTH_MetabolicPath_Reg"/>
</dbReference>
<dbReference type="Pfam" id="PF01614">
    <property type="entry name" value="IclR_C"/>
    <property type="match status" value="1"/>
</dbReference>
<dbReference type="PROSITE" id="PS51077">
    <property type="entry name" value="HTH_ICLR"/>
    <property type="match status" value="1"/>
</dbReference>
<keyword evidence="7" id="KW-1185">Reference proteome</keyword>
<dbReference type="InterPro" id="IPR005471">
    <property type="entry name" value="Tscrpt_reg_IclR_N"/>
</dbReference>
<reference evidence="6 7" key="1">
    <citation type="submission" date="2014-02" db="EMBL/GenBank/DDBJ databases">
        <title>Whole genome shotgun sequence of Rhodococcus wratislaviensis NBRC 100605.</title>
        <authorList>
            <person name="Hosoyama A."/>
            <person name="Tsuchikane K."/>
            <person name="Yoshida I."/>
            <person name="Ohji S."/>
            <person name="Ichikawa N."/>
            <person name="Yamazoe A."/>
            <person name="Fujita N."/>
        </authorList>
    </citation>
    <scope>NUCLEOTIDE SEQUENCE [LARGE SCALE GENOMIC DNA]</scope>
    <source>
        <strain evidence="6 7">NBRC 100605</strain>
    </source>
</reference>
<dbReference type="PANTHER" id="PTHR30136">
    <property type="entry name" value="HELIX-TURN-HELIX TRANSCRIPTIONAL REGULATOR, ICLR FAMILY"/>
    <property type="match status" value="1"/>
</dbReference>
<dbReference type="SMART" id="SM00346">
    <property type="entry name" value="HTH_ICLR"/>
    <property type="match status" value="1"/>
</dbReference>
<dbReference type="InterPro" id="IPR036390">
    <property type="entry name" value="WH_DNA-bd_sf"/>
</dbReference>
<evidence type="ECO:0000313" key="6">
    <source>
        <dbReference type="EMBL" id="GAF49040.1"/>
    </source>
</evidence>
<dbReference type="GO" id="GO:0045892">
    <property type="term" value="P:negative regulation of DNA-templated transcription"/>
    <property type="evidence" value="ECO:0007669"/>
    <property type="project" value="TreeGrafter"/>
</dbReference>
<dbReference type="PROSITE" id="PS51078">
    <property type="entry name" value="ICLR_ED"/>
    <property type="match status" value="1"/>
</dbReference>
<dbReference type="AlphaFoldDB" id="X0RDE5"/>
<dbReference type="GO" id="GO:0003677">
    <property type="term" value="F:DNA binding"/>
    <property type="evidence" value="ECO:0007669"/>
    <property type="project" value="UniProtKB-KW"/>
</dbReference>
<dbReference type="EMBL" id="BAWF01000066">
    <property type="protein sequence ID" value="GAF49040.1"/>
    <property type="molecule type" value="Genomic_DNA"/>
</dbReference>
<gene>
    <name evidence="6" type="ORF">RW1_066_00060</name>
</gene>
<dbReference type="SUPFAM" id="SSF55781">
    <property type="entry name" value="GAF domain-like"/>
    <property type="match status" value="1"/>
</dbReference>
<dbReference type="InterPro" id="IPR029016">
    <property type="entry name" value="GAF-like_dom_sf"/>
</dbReference>
<comment type="caution">
    <text evidence="6">The sequence shown here is derived from an EMBL/GenBank/DDBJ whole genome shotgun (WGS) entry which is preliminary data.</text>
</comment>
<dbReference type="Gene3D" id="3.30.450.40">
    <property type="match status" value="1"/>
</dbReference>
<keyword evidence="2" id="KW-0238">DNA-binding</keyword>
<proteinExistence type="predicted"/>
<evidence type="ECO:0000259" key="4">
    <source>
        <dbReference type="PROSITE" id="PS51077"/>
    </source>
</evidence>
<keyword evidence="1" id="KW-0805">Transcription regulation</keyword>
<feature type="domain" description="HTH iclR-type" evidence="4">
    <location>
        <begin position="6"/>
        <end position="69"/>
    </location>
</feature>
<evidence type="ECO:0000256" key="3">
    <source>
        <dbReference type="ARBA" id="ARBA00023163"/>
    </source>
</evidence>
<evidence type="ECO:0000256" key="1">
    <source>
        <dbReference type="ARBA" id="ARBA00023015"/>
    </source>
</evidence>
<dbReference type="SUPFAM" id="SSF46785">
    <property type="entry name" value="Winged helix' DNA-binding domain"/>
    <property type="match status" value="1"/>
</dbReference>
<name>X0RDE5_RHOWR</name>